<dbReference type="SMART" id="SM00535">
    <property type="entry name" value="RIBOc"/>
    <property type="match status" value="1"/>
</dbReference>
<dbReference type="Proteomes" id="UP000019462">
    <property type="component" value="Unassembled WGS sequence"/>
</dbReference>
<feature type="compositionally biased region" description="Polar residues" evidence="2">
    <location>
        <begin position="696"/>
        <end position="712"/>
    </location>
</feature>
<feature type="compositionally biased region" description="Basic and acidic residues" evidence="2">
    <location>
        <begin position="53"/>
        <end position="67"/>
    </location>
</feature>
<reference evidence="4 5" key="1">
    <citation type="journal article" date="2014" name="Genome Announc.">
        <title>Genome sequence of the basidiomycetous fungus Pseudozyma aphidis DSM70725, an efficient producer of biosurfactant mannosylerythritol lipids.</title>
        <authorList>
            <person name="Lorenz S."/>
            <person name="Guenther M."/>
            <person name="Grumaz C."/>
            <person name="Rupp S."/>
            <person name="Zibek S."/>
            <person name="Sohn K."/>
        </authorList>
    </citation>
    <scope>NUCLEOTIDE SEQUENCE [LARGE SCALE GENOMIC DNA]</scope>
    <source>
        <strain evidence="5">ATCC 32657 / CBS 517.83 / DSM 70725 / JCM 10318 / NBRC 10182 / NRRL Y-7954 / St-0401</strain>
    </source>
</reference>
<feature type="region of interest" description="Disordered" evidence="2">
    <location>
        <begin position="674"/>
        <end position="723"/>
    </location>
</feature>
<gene>
    <name evidence="4" type="ORF">PaG_06469</name>
</gene>
<dbReference type="PANTHER" id="PTHR11207:SF0">
    <property type="entry name" value="RIBONUCLEASE 3"/>
    <property type="match status" value="1"/>
</dbReference>
<feature type="domain" description="RNase III" evidence="3">
    <location>
        <begin position="327"/>
        <end position="490"/>
    </location>
</feature>
<comment type="caution">
    <text evidence="4">The sequence shown here is derived from an EMBL/GenBank/DDBJ whole genome shotgun (WGS) entry which is preliminary data.</text>
</comment>
<dbReference type="PANTHER" id="PTHR11207">
    <property type="entry name" value="RIBONUCLEASE III"/>
    <property type="match status" value="1"/>
</dbReference>
<dbReference type="Gene3D" id="1.10.1520.10">
    <property type="entry name" value="Ribonuclease III domain"/>
    <property type="match status" value="1"/>
</dbReference>
<evidence type="ECO:0000313" key="5">
    <source>
        <dbReference type="Proteomes" id="UP000019462"/>
    </source>
</evidence>
<dbReference type="AlphaFoldDB" id="W3VDE5"/>
<keyword evidence="1" id="KW-0694">RNA-binding</keyword>
<sequence>MSLPYCLASASRRNARLALCNQAVRRPLGDRCGPILEARCVASSSRSSAQVQDEVKQDRREISKLSPEEDELKLGKRARKAVRARQRKHEERVLREARNTARAEKRAEKARTASAIDNDAGTFTVPRSPILKVRHMLRDEEASPHRSPAQADASQEWRQQARSGDISSPTQGWNGTLFSSHISALLRGFGTLPNTPPVQAVALTGQDALPQREATSTKARNDDASESTSAAPKTSPSSMTKSERMESQARVIFRAIRDARERGMIDEDESFFYPYPEGVPPKDQHGKDTVWLNLGADPEAWGREIPTVKDRWLEVLSLGLAKEITPQSEIRRPMGTEEEADAAEQLASQDPLAFEDLVEDYDLEDHERLEQLGDSIVNMSSRLLAYQSFPDVNEGSLTRLSNYPTQNNFLALLFQECGLAARRDELRDELRGAPEVDAQDAGDGHPNDTAVKMAAKALEGAEEKEQLPSLIKRDADMFEAYAAAVFLSHGNDFNVVHAWLSHLFRPFQDQAYRFMVQRSEALAKLQAARAADANASSSSSFSFLNRGSLTPSATNIAADGLGIKSASVDPSSVSLTALFPDFMRAEKSTSPIPTHVLQGGSEAFITDEFLTVAARARRQREERLREELRLQDQRELMNMGWFRKGFLNLSKGFRQYVMGKDVVREEELRMRERIHQQRGLSEKDRERLRARERSNAGISIKSTGSKTRTKITGIQEHAPFKKE</sequence>
<feature type="region of interest" description="Disordered" evidence="2">
    <location>
        <begin position="206"/>
        <end position="247"/>
    </location>
</feature>
<dbReference type="PROSITE" id="PS50142">
    <property type="entry name" value="RNASE_3_2"/>
    <property type="match status" value="1"/>
</dbReference>
<dbReference type="GO" id="GO:0006364">
    <property type="term" value="P:rRNA processing"/>
    <property type="evidence" value="ECO:0007669"/>
    <property type="project" value="TreeGrafter"/>
</dbReference>
<feature type="compositionally biased region" description="Basic and acidic residues" evidence="2">
    <location>
        <begin position="88"/>
        <end position="111"/>
    </location>
</feature>
<feature type="compositionally biased region" description="Basic and acidic residues" evidence="2">
    <location>
        <begin position="674"/>
        <end position="694"/>
    </location>
</feature>
<dbReference type="EMBL" id="AWNI01000042">
    <property type="protein sequence ID" value="ETS59550.1"/>
    <property type="molecule type" value="Genomic_DNA"/>
</dbReference>
<accession>W3VDE5</accession>
<feature type="region of interest" description="Disordered" evidence="2">
    <location>
        <begin position="139"/>
        <end position="172"/>
    </location>
</feature>
<dbReference type="GO" id="GO:0003723">
    <property type="term" value="F:RNA binding"/>
    <property type="evidence" value="ECO:0007669"/>
    <property type="project" value="UniProtKB-KW"/>
</dbReference>
<dbReference type="HOGENOM" id="CLU_024343_0_0_1"/>
<proteinExistence type="predicted"/>
<keyword evidence="5" id="KW-1185">Reference proteome</keyword>
<feature type="compositionally biased region" description="Basic residues" evidence="2">
    <location>
        <begin position="75"/>
        <end position="87"/>
    </location>
</feature>
<dbReference type="CDD" id="cd00593">
    <property type="entry name" value="RIBOc"/>
    <property type="match status" value="1"/>
</dbReference>
<feature type="region of interest" description="Disordered" evidence="2">
    <location>
        <begin position="46"/>
        <end position="113"/>
    </location>
</feature>
<dbReference type="GO" id="GO:0005654">
    <property type="term" value="C:nucleoplasm"/>
    <property type="evidence" value="ECO:0007669"/>
    <property type="project" value="TreeGrafter"/>
</dbReference>
<dbReference type="InterPro" id="IPR036389">
    <property type="entry name" value="RNase_III_sf"/>
</dbReference>
<feature type="compositionally biased region" description="Polar residues" evidence="2">
    <location>
        <begin position="152"/>
        <end position="172"/>
    </location>
</feature>
<dbReference type="GO" id="GO:0004525">
    <property type="term" value="F:ribonuclease III activity"/>
    <property type="evidence" value="ECO:0007669"/>
    <property type="project" value="InterPro"/>
</dbReference>
<dbReference type="GO" id="GO:0006369">
    <property type="term" value="P:termination of RNA polymerase II transcription"/>
    <property type="evidence" value="ECO:0007669"/>
    <property type="project" value="TreeGrafter"/>
</dbReference>
<evidence type="ECO:0000313" key="4">
    <source>
        <dbReference type="EMBL" id="ETS59550.1"/>
    </source>
</evidence>
<name>W3VDE5_MOEAP</name>
<organism evidence="4 5">
    <name type="scientific">Moesziomyces aphidis</name>
    <name type="common">Pseudozyma aphidis</name>
    <dbReference type="NCBI Taxonomy" id="84754"/>
    <lineage>
        <taxon>Eukaryota</taxon>
        <taxon>Fungi</taxon>
        <taxon>Dikarya</taxon>
        <taxon>Basidiomycota</taxon>
        <taxon>Ustilaginomycotina</taxon>
        <taxon>Ustilaginomycetes</taxon>
        <taxon>Ustilaginales</taxon>
        <taxon>Ustilaginaceae</taxon>
        <taxon>Moesziomyces</taxon>
    </lineage>
</organism>
<dbReference type="InterPro" id="IPR000999">
    <property type="entry name" value="RNase_III_dom"/>
</dbReference>
<dbReference type="GO" id="GO:0034475">
    <property type="term" value="P:U4 snRNA 3'-end processing"/>
    <property type="evidence" value="ECO:0007669"/>
    <property type="project" value="TreeGrafter"/>
</dbReference>
<evidence type="ECO:0000259" key="3">
    <source>
        <dbReference type="PROSITE" id="PS50142"/>
    </source>
</evidence>
<protein>
    <recommendedName>
        <fullName evidence="3">RNase III domain-containing protein</fullName>
    </recommendedName>
</protein>
<dbReference type="SUPFAM" id="SSF69065">
    <property type="entry name" value="RNase III domain-like"/>
    <property type="match status" value="1"/>
</dbReference>
<dbReference type="Pfam" id="PF00636">
    <property type="entry name" value="Ribonuclease_3"/>
    <property type="match status" value="1"/>
</dbReference>
<evidence type="ECO:0000256" key="2">
    <source>
        <dbReference type="SAM" id="MobiDB-lite"/>
    </source>
</evidence>
<dbReference type="OrthoDB" id="2392202at2759"/>
<evidence type="ECO:0000256" key="1">
    <source>
        <dbReference type="ARBA" id="ARBA00022884"/>
    </source>
</evidence>
<feature type="compositionally biased region" description="Low complexity" evidence="2">
    <location>
        <begin position="226"/>
        <end position="238"/>
    </location>
</feature>